<dbReference type="EMBL" id="GECZ01010982">
    <property type="protein sequence ID" value="JAS58787.1"/>
    <property type="molecule type" value="Transcribed_RNA"/>
</dbReference>
<sequence length="137" mass="16262">KSFRSVTKLSKSRMRAIHIGHSSSFSIDKRRDRNLSINDRNATNATWFVLFYRNPNQRSFIEVSDSKVVYPCFACLDTFNQIECLITHLYRKSYLIKFRCRFCVGQLRHKFHNSCQLILHIRSHLTSRGMEHETFSL</sequence>
<proteinExistence type="predicted"/>
<organism evidence="1">
    <name type="scientific">Cuerna arida</name>
    <dbReference type="NCBI Taxonomy" id="1464854"/>
    <lineage>
        <taxon>Eukaryota</taxon>
        <taxon>Metazoa</taxon>
        <taxon>Ecdysozoa</taxon>
        <taxon>Arthropoda</taxon>
        <taxon>Hexapoda</taxon>
        <taxon>Insecta</taxon>
        <taxon>Pterygota</taxon>
        <taxon>Neoptera</taxon>
        <taxon>Paraneoptera</taxon>
        <taxon>Hemiptera</taxon>
        <taxon>Auchenorrhyncha</taxon>
        <taxon>Membracoidea</taxon>
        <taxon>Cicadellidae</taxon>
        <taxon>Cicadellinae</taxon>
        <taxon>Proconiini</taxon>
        <taxon>Cuerna</taxon>
    </lineage>
</organism>
<feature type="non-terminal residue" evidence="1">
    <location>
        <position position="1"/>
    </location>
</feature>
<feature type="non-terminal residue" evidence="1">
    <location>
        <position position="137"/>
    </location>
</feature>
<gene>
    <name evidence="1" type="ORF">g.50016</name>
</gene>
<reference evidence="1" key="1">
    <citation type="submission" date="2015-11" db="EMBL/GenBank/DDBJ databases">
        <title>De novo transcriptome assembly of four potential Pierce s Disease insect vectors from Arizona vineyards.</title>
        <authorList>
            <person name="Tassone E.E."/>
        </authorList>
    </citation>
    <scope>NUCLEOTIDE SEQUENCE</scope>
</reference>
<dbReference type="AlphaFoldDB" id="A0A1B6G8M4"/>
<evidence type="ECO:0000313" key="1">
    <source>
        <dbReference type="EMBL" id="JAS58787.1"/>
    </source>
</evidence>
<name>A0A1B6G8M4_9HEMI</name>
<protein>
    <submittedName>
        <fullName evidence="1">Uncharacterized protein</fullName>
    </submittedName>
</protein>
<accession>A0A1B6G8M4</accession>